<feature type="region of interest" description="Disordered" evidence="1">
    <location>
        <begin position="1"/>
        <end position="21"/>
    </location>
</feature>
<dbReference type="GO" id="GO:0051787">
    <property type="term" value="F:misfolded protein binding"/>
    <property type="evidence" value="ECO:0007669"/>
    <property type="project" value="TreeGrafter"/>
</dbReference>
<name>A0AAW1NF37_SAPOF</name>
<dbReference type="CDD" id="cd17039">
    <property type="entry name" value="Ubl_ubiquitin_like"/>
    <property type="match status" value="1"/>
</dbReference>
<feature type="compositionally biased region" description="Polar residues" evidence="1">
    <location>
        <begin position="98"/>
        <end position="119"/>
    </location>
</feature>
<dbReference type="AlphaFoldDB" id="A0AAW1NF37"/>
<accession>A0AAW1NF37</accession>
<feature type="compositionally biased region" description="Polar residues" evidence="1">
    <location>
        <begin position="536"/>
        <end position="554"/>
    </location>
</feature>
<dbReference type="InterPro" id="IPR019954">
    <property type="entry name" value="Ubiquitin_CS"/>
</dbReference>
<keyword evidence="4" id="KW-1185">Reference proteome</keyword>
<feature type="region of interest" description="Disordered" evidence="1">
    <location>
        <begin position="183"/>
        <end position="216"/>
    </location>
</feature>
<dbReference type="GO" id="GO:0071818">
    <property type="term" value="C:BAT3 complex"/>
    <property type="evidence" value="ECO:0007669"/>
    <property type="project" value="TreeGrafter"/>
</dbReference>
<proteinExistence type="predicted"/>
<evidence type="ECO:0000259" key="2">
    <source>
        <dbReference type="PROSITE" id="PS50053"/>
    </source>
</evidence>
<organism evidence="3 4">
    <name type="scientific">Saponaria officinalis</name>
    <name type="common">Common soapwort</name>
    <name type="synonym">Lychnis saponaria</name>
    <dbReference type="NCBI Taxonomy" id="3572"/>
    <lineage>
        <taxon>Eukaryota</taxon>
        <taxon>Viridiplantae</taxon>
        <taxon>Streptophyta</taxon>
        <taxon>Embryophyta</taxon>
        <taxon>Tracheophyta</taxon>
        <taxon>Spermatophyta</taxon>
        <taxon>Magnoliopsida</taxon>
        <taxon>eudicotyledons</taxon>
        <taxon>Gunneridae</taxon>
        <taxon>Pentapetalae</taxon>
        <taxon>Caryophyllales</taxon>
        <taxon>Caryophyllaceae</taxon>
        <taxon>Caryophylleae</taxon>
        <taxon>Saponaria</taxon>
    </lineage>
</organism>
<evidence type="ECO:0000313" key="4">
    <source>
        <dbReference type="Proteomes" id="UP001443914"/>
    </source>
</evidence>
<gene>
    <name evidence="3" type="ORF">RND81_01G005500</name>
</gene>
<dbReference type="InterPro" id="IPR000626">
    <property type="entry name" value="Ubiquitin-like_dom"/>
</dbReference>
<dbReference type="PROSITE" id="PS00299">
    <property type="entry name" value="UBIQUITIN_1"/>
    <property type="match status" value="1"/>
</dbReference>
<feature type="compositionally biased region" description="Polar residues" evidence="1">
    <location>
        <begin position="657"/>
        <end position="671"/>
    </location>
</feature>
<feature type="domain" description="Ubiquitin-like" evidence="2">
    <location>
        <begin position="24"/>
        <end position="99"/>
    </location>
</feature>
<feature type="region of interest" description="Disordered" evidence="1">
    <location>
        <begin position="536"/>
        <end position="700"/>
    </location>
</feature>
<sequence>MAEQHSGEGAGPSDASVSNSDSTLQLNVKTLDSRIYTFQAEKNMPVLSFKGKIADQVGVPVGQQRLIFRGKVLKDEHSLSEYHMENGDTLHLVERQPTQDQTSAGTGADTSGNTGSQGNDPGAGIPRNRIGQISHSVVLGSFNLGDQGEGAGSDLTRVIGAVLNSLGVGSQGMTNGGVGAVNAAPTNHSGPVPQGTNTEPEHGRTGVPSQAQSPFGQPFFSQPFSIPLMSASIPPPSLNLPIPDSLITLSEFMSRMEAVLSQNGYDAPSSTTSSADQPLPELSSYAPGMPTPEALSAVLRHAQRLLSGHAVSALSHIAGRLEQEAGSTDVSVRNQVQSDSVQVGLAMQHLGALFLELGRTILMLRMGQSPAEAVVNSGPAVYISASGPNPIMVQPFPHQTSPLFNAPASAPNSGASIPVGIVGSAPRNINIHIHAGASLPPVVSPIVARGAGGEGIPGERNGSTAAAASGAARVFPVRNVIATAVPSRSATIAVTPVTGASQPIVGVSTSQPPELAAMVSEVNTQIRNILENMRADNQSSARQQENTPPNSSVVSDGVAGAIDPSSSLQPEFSEEGQANPPSDSSKANEGVGQVSASCVSRELSEHSESILKDGETSGDSVKSSGVTEAPLGLGGGLQPKRRGQQSKIQLRRGEGGASSSVDQSQAARASGQQVLQSLLSQSSHGRNPINPPVGTGQTFQARGQGLDNVQSGAQPSDGQVDVTGMMSQLLDSPALNGLLSGVAQQTGVGSPNVLRNMLQQFTQNPAMRNTVNQIAQQVDRDELRNVFTGTGTGQGGNLDFSSMLQQMMPVVSQVLGSVSVENEQVQNLMPGLPPQGNRMLNRDDLSFSQGSQSDMQAVVQQIAAQGSPQDIFRALIQNASEISGTDTNIDEVMESFSSNEELVETTLRYPLTVLEVGWTQFTATLRSDLARRLQEDSTSGNEP</sequence>
<dbReference type="PANTHER" id="PTHR15204">
    <property type="entry name" value="LARGE PROLINE-RICH PROTEIN BAG6"/>
    <property type="match status" value="1"/>
</dbReference>
<reference evidence="3" key="1">
    <citation type="submission" date="2024-03" db="EMBL/GenBank/DDBJ databases">
        <title>WGS assembly of Saponaria officinalis var. Norfolk2.</title>
        <authorList>
            <person name="Jenkins J."/>
            <person name="Shu S."/>
            <person name="Grimwood J."/>
            <person name="Barry K."/>
            <person name="Goodstein D."/>
            <person name="Schmutz J."/>
            <person name="Leebens-Mack J."/>
            <person name="Osbourn A."/>
        </authorList>
    </citation>
    <scope>NUCLEOTIDE SEQUENCE [LARGE SCALE GENOMIC DNA]</scope>
    <source>
        <strain evidence="3">JIC</strain>
    </source>
</reference>
<dbReference type="EMBL" id="JBDFQZ010000001">
    <property type="protein sequence ID" value="KAK9755150.1"/>
    <property type="molecule type" value="Genomic_DNA"/>
</dbReference>
<dbReference type="SUPFAM" id="SSF54236">
    <property type="entry name" value="Ubiquitin-like"/>
    <property type="match status" value="1"/>
</dbReference>
<dbReference type="PANTHER" id="PTHR15204:SF5">
    <property type="entry name" value="LARGE PROLINE-RICH PROTEIN BAG6 ISOFORM X1"/>
    <property type="match status" value="1"/>
</dbReference>
<dbReference type="PRINTS" id="PR00348">
    <property type="entry name" value="UBIQUITIN"/>
</dbReference>
<evidence type="ECO:0000313" key="3">
    <source>
        <dbReference type="EMBL" id="KAK9755150.1"/>
    </source>
</evidence>
<comment type="caution">
    <text evidence="3">The sequence shown here is derived from an EMBL/GenBank/DDBJ whole genome shotgun (WGS) entry which is preliminary data.</text>
</comment>
<dbReference type="Gene3D" id="3.10.20.90">
    <property type="entry name" value="Phosphatidylinositol 3-kinase Catalytic Subunit, Chain A, domain 1"/>
    <property type="match status" value="1"/>
</dbReference>
<feature type="region of interest" description="Disordered" evidence="1">
    <location>
        <begin position="98"/>
        <end position="128"/>
    </location>
</feature>
<dbReference type="Proteomes" id="UP001443914">
    <property type="component" value="Unassembled WGS sequence"/>
</dbReference>
<dbReference type="SMART" id="SM00213">
    <property type="entry name" value="UBQ"/>
    <property type="match status" value="1"/>
</dbReference>
<dbReference type="GO" id="GO:0031593">
    <property type="term" value="F:polyubiquitin modification-dependent protein binding"/>
    <property type="evidence" value="ECO:0007669"/>
    <property type="project" value="TreeGrafter"/>
</dbReference>
<dbReference type="PROSITE" id="PS50053">
    <property type="entry name" value="UBIQUITIN_2"/>
    <property type="match status" value="1"/>
</dbReference>
<dbReference type="GO" id="GO:0036503">
    <property type="term" value="P:ERAD pathway"/>
    <property type="evidence" value="ECO:0007669"/>
    <property type="project" value="TreeGrafter"/>
</dbReference>
<dbReference type="InterPro" id="IPR019956">
    <property type="entry name" value="Ubiquitin_dom"/>
</dbReference>
<feature type="compositionally biased region" description="Low complexity" evidence="1">
    <location>
        <begin position="672"/>
        <end position="683"/>
    </location>
</feature>
<feature type="compositionally biased region" description="Basic and acidic residues" evidence="1">
    <location>
        <begin position="602"/>
        <end position="615"/>
    </location>
</feature>
<protein>
    <recommendedName>
        <fullName evidence="2">Ubiquitin-like domain-containing protein</fullName>
    </recommendedName>
</protein>
<dbReference type="FunFam" id="3.10.20.90:FF:000154">
    <property type="entry name" value="Large proline-rich protein BAG6"/>
    <property type="match status" value="1"/>
</dbReference>
<evidence type="ECO:0000256" key="1">
    <source>
        <dbReference type="SAM" id="MobiDB-lite"/>
    </source>
</evidence>
<dbReference type="Pfam" id="PF00240">
    <property type="entry name" value="ubiquitin"/>
    <property type="match status" value="1"/>
</dbReference>
<dbReference type="InterPro" id="IPR029071">
    <property type="entry name" value="Ubiquitin-like_domsf"/>
</dbReference>
<feature type="compositionally biased region" description="Polar residues" evidence="1">
    <location>
        <begin position="617"/>
        <end position="626"/>
    </location>
</feature>
<feature type="compositionally biased region" description="Polar residues" evidence="1">
    <location>
        <begin position="184"/>
        <end position="198"/>
    </location>
</feature>